<dbReference type="EMBL" id="KT362047">
    <property type="protein sequence ID" value="ALV82354.1"/>
    <property type="molecule type" value="Genomic_DNA"/>
</dbReference>
<organism evidence="3">
    <name type="scientific">Streptomyces rochei</name>
    <name type="common">Streptomyces parvullus</name>
    <dbReference type="NCBI Taxonomy" id="1928"/>
    <lineage>
        <taxon>Bacteria</taxon>
        <taxon>Bacillati</taxon>
        <taxon>Actinomycetota</taxon>
        <taxon>Actinomycetes</taxon>
        <taxon>Kitasatosporales</taxon>
        <taxon>Streptomycetaceae</taxon>
        <taxon>Streptomyces</taxon>
        <taxon>Streptomyces rochei group</taxon>
    </lineage>
</organism>
<reference evidence="3" key="1">
    <citation type="submission" date="2015-08" db="EMBL/GenBank/DDBJ databases">
        <title>Discovery of a novel antibiotic invisible to genome mining, by efficient functional screening of genomic libraries.</title>
        <authorList>
            <person name="Xu M."/>
            <person name="Wang Y."/>
            <person name="Liu M."/>
            <person name="Zhao Z."/>
            <person name="Xu L."/>
            <person name="Chen X."/>
            <person name="Gao G."/>
            <person name="Han D."/>
            <person name="Liu L."/>
            <person name="Huang S."/>
            <person name="He X."/>
            <person name="Lin S."/>
            <person name="Kang Q."/>
            <person name="Ou H."/>
            <person name="Zhou H."/>
            <person name="Pang X."/>
            <person name="Deng Z."/>
            <person name="Tao M."/>
        </authorList>
    </citation>
    <scope>NUCLEOTIDE SEQUENCE</scope>
    <source>
        <strain evidence="3">Sal35</strain>
    </source>
</reference>
<dbReference type="Pfam" id="PF00582">
    <property type="entry name" value="Usp"/>
    <property type="match status" value="2"/>
</dbReference>
<dbReference type="SUPFAM" id="SSF52402">
    <property type="entry name" value="Adenine nucleotide alpha hydrolases-like"/>
    <property type="match status" value="2"/>
</dbReference>
<dbReference type="AlphaFoldDB" id="A0A0U3K0G9"/>
<name>A0A0U3K0G9_STRRO</name>
<evidence type="ECO:0000259" key="2">
    <source>
        <dbReference type="Pfam" id="PF00582"/>
    </source>
</evidence>
<evidence type="ECO:0000313" key="4">
    <source>
        <dbReference type="EMBL" id="MFG6298994.1"/>
    </source>
</evidence>
<dbReference type="PANTHER" id="PTHR46553:SF3">
    <property type="entry name" value="ADENINE NUCLEOTIDE ALPHA HYDROLASES-LIKE SUPERFAMILY PROTEIN"/>
    <property type="match status" value="1"/>
</dbReference>
<proteinExistence type="inferred from homology"/>
<feature type="domain" description="UspA" evidence="2">
    <location>
        <begin position="152"/>
        <end position="284"/>
    </location>
</feature>
<dbReference type="Proteomes" id="UP001605990">
    <property type="component" value="Unassembled WGS sequence"/>
</dbReference>
<sequence>MFLPMVVGVDGSESSLRAVDWAADEAALHGVPLRIVHAYRWDRYEGASLARELGKPSGHVTSDDILVVATRRARRHHPDLAVTTAAVAEEPEYVLLREARNASAVIVGTRGRGELADLLLGSVSLAVATTADCPVIVIRGNHDNRAVGGRRGRIVVGVADAPTAAVRFAYEEARRRGAALDAVRAWRCPTHETVDHPLLAGTPERVHEERAAKELEAALADAPADVRLRRHTAEGPARRVLLTASHEGDLLVLGRRRPGQFGHRLGRVAHTLLHHSACPVAVVPDTA</sequence>
<comment type="similarity">
    <text evidence="1">Belongs to the universal stress protein A family.</text>
</comment>
<keyword evidence="5" id="KW-1185">Reference proteome</keyword>
<dbReference type="EMBL" id="JBIENY010000403">
    <property type="protein sequence ID" value="MFG6298994.1"/>
    <property type="molecule type" value="Genomic_DNA"/>
</dbReference>
<dbReference type="InterPro" id="IPR014729">
    <property type="entry name" value="Rossmann-like_a/b/a_fold"/>
</dbReference>
<gene>
    <name evidence="4" type="ORF">ACGU38_27005</name>
</gene>
<dbReference type="PRINTS" id="PR01438">
    <property type="entry name" value="UNVRSLSTRESS"/>
</dbReference>
<dbReference type="PANTHER" id="PTHR46553">
    <property type="entry name" value="ADENINE NUCLEOTIDE ALPHA HYDROLASES-LIKE SUPERFAMILY PROTEIN"/>
    <property type="match status" value="1"/>
</dbReference>
<dbReference type="RefSeq" id="WP_019331087.1">
    <property type="nucleotide sequence ID" value="NZ_CP139824.1"/>
</dbReference>
<evidence type="ECO:0000256" key="1">
    <source>
        <dbReference type="ARBA" id="ARBA00008791"/>
    </source>
</evidence>
<protein>
    <submittedName>
        <fullName evidence="3">Universal stress protein</fullName>
    </submittedName>
</protein>
<reference evidence="4 5" key="2">
    <citation type="submission" date="2024-10" db="EMBL/GenBank/DDBJ databases">
        <title>Draft genome assembly of a novel steroid transforming actinomycete isolated from African clawed frog Xenopus laevis.</title>
        <authorList>
            <person name="Bragin E."/>
            <person name="Kollerov V."/>
            <person name="Donova M.V."/>
        </authorList>
    </citation>
    <scope>NUCLEOTIDE SEQUENCE [LARGE SCALE GENOMIC DNA]</scope>
    <source>
        <strain evidence="4 5">MTOC-St3</strain>
    </source>
</reference>
<dbReference type="Gene3D" id="3.40.50.620">
    <property type="entry name" value="HUPs"/>
    <property type="match status" value="2"/>
</dbReference>
<feature type="domain" description="UspA" evidence="2">
    <location>
        <begin position="1"/>
        <end position="139"/>
    </location>
</feature>
<evidence type="ECO:0000313" key="5">
    <source>
        <dbReference type="Proteomes" id="UP001605990"/>
    </source>
</evidence>
<dbReference type="InterPro" id="IPR006015">
    <property type="entry name" value="Universal_stress_UspA"/>
</dbReference>
<dbReference type="InterPro" id="IPR006016">
    <property type="entry name" value="UspA"/>
</dbReference>
<accession>A0A0U3K0G9</accession>
<evidence type="ECO:0000313" key="3">
    <source>
        <dbReference type="EMBL" id="ALV82354.1"/>
    </source>
</evidence>